<accession>A0A0A8YBU5</accession>
<reference evidence="1" key="1">
    <citation type="submission" date="2014-09" db="EMBL/GenBank/DDBJ databases">
        <authorList>
            <person name="Magalhaes I.L.F."/>
            <person name="Oliveira U."/>
            <person name="Santos F.R."/>
            <person name="Vidigal T.H.D.A."/>
            <person name="Brescovit A.D."/>
            <person name="Santos A.J."/>
        </authorList>
    </citation>
    <scope>NUCLEOTIDE SEQUENCE</scope>
    <source>
        <tissue evidence="1">Shoot tissue taken approximately 20 cm above the soil surface</tissue>
    </source>
</reference>
<sequence>MSLTCYARNTTLEMLGTFLRHNRSDDLLSLTICNSQDLDSRIDKILGQVAK</sequence>
<evidence type="ECO:0000313" key="1">
    <source>
        <dbReference type="EMBL" id="JAD22833.1"/>
    </source>
</evidence>
<reference evidence="1" key="2">
    <citation type="journal article" date="2015" name="Data Brief">
        <title>Shoot transcriptome of the giant reed, Arundo donax.</title>
        <authorList>
            <person name="Barrero R.A."/>
            <person name="Guerrero F.D."/>
            <person name="Moolhuijzen P."/>
            <person name="Goolsby J.A."/>
            <person name="Tidwell J."/>
            <person name="Bellgard S.E."/>
            <person name="Bellgard M.I."/>
        </authorList>
    </citation>
    <scope>NUCLEOTIDE SEQUENCE</scope>
    <source>
        <tissue evidence="1">Shoot tissue taken approximately 20 cm above the soil surface</tissue>
    </source>
</reference>
<protein>
    <submittedName>
        <fullName evidence="1">Uncharacterized protein</fullName>
    </submittedName>
</protein>
<dbReference type="AlphaFoldDB" id="A0A0A8YBU5"/>
<name>A0A0A8YBU5_ARUDO</name>
<dbReference type="EMBL" id="GBRH01275062">
    <property type="protein sequence ID" value="JAD22833.1"/>
    <property type="molecule type" value="Transcribed_RNA"/>
</dbReference>
<organism evidence="1">
    <name type="scientific">Arundo donax</name>
    <name type="common">Giant reed</name>
    <name type="synonym">Donax arundinaceus</name>
    <dbReference type="NCBI Taxonomy" id="35708"/>
    <lineage>
        <taxon>Eukaryota</taxon>
        <taxon>Viridiplantae</taxon>
        <taxon>Streptophyta</taxon>
        <taxon>Embryophyta</taxon>
        <taxon>Tracheophyta</taxon>
        <taxon>Spermatophyta</taxon>
        <taxon>Magnoliopsida</taxon>
        <taxon>Liliopsida</taxon>
        <taxon>Poales</taxon>
        <taxon>Poaceae</taxon>
        <taxon>PACMAD clade</taxon>
        <taxon>Arundinoideae</taxon>
        <taxon>Arundineae</taxon>
        <taxon>Arundo</taxon>
    </lineage>
</organism>
<proteinExistence type="predicted"/>